<protein>
    <submittedName>
        <fullName evidence="5">DNase TatD</fullName>
    </submittedName>
</protein>
<accession>A0A0F4QIT3</accession>
<keyword evidence="3" id="KW-0378">Hydrolase</keyword>
<sequence length="262" mass="29485">MAGLIDAGVNLTSTQFDTDRDAILSRAADQGVESMLLIGCDLLTSEQSLALARQHRQYATAGVHPHDAKDVSEDFIAQMRHLAAQDEVVAIGECGLDFNRDYSPRPIQQLICGVQLELAQELDMPVYLHEREAFDTLSAMLDEFSLRGVLHCFTGNKRALRYYLDYGLMIGLTGWLCDERRGETLRELVRYIPEDRILLETDAPFLLPRTLKPKPKSRRNEPAYLPEIARHVAELKNIPLAQLARQTTENFNALFLGSEKTG</sequence>
<evidence type="ECO:0000256" key="1">
    <source>
        <dbReference type="ARBA" id="ARBA00009275"/>
    </source>
</evidence>
<dbReference type="OrthoDB" id="9810005at2"/>
<dbReference type="PANTHER" id="PTHR46124">
    <property type="entry name" value="D-AMINOACYL-TRNA DEACYLASE"/>
    <property type="match status" value="1"/>
</dbReference>
<comment type="caution">
    <text evidence="5">The sequence shown here is derived from an EMBL/GenBank/DDBJ whole genome shotgun (WGS) entry which is preliminary data.</text>
</comment>
<dbReference type="EMBL" id="JXYA01000036">
    <property type="protein sequence ID" value="KJZ07541.1"/>
    <property type="molecule type" value="Genomic_DNA"/>
</dbReference>
<comment type="similarity">
    <text evidence="1">Belongs to the metallo-dependent hydrolases superfamily. TatD-type hydrolase family.</text>
</comment>
<dbReference type="GO" id="GO:0016788">
    <property type="term" value="F:hydrolase activity, acting on ester bonds"/>
    <property type="evidence" value="ECO:0007669"/>
    <property type="project" value="InterPro"/>
</dbReference>
<proteinExistence type="inferred from homology"/>
<dbReference type="InterPro" id="IPR001130">
    <property type="entry name" value="TatD-like"/>
</dbReference>
<dbReference type="GO" id="GO:0046872">
    <property type="term" value="F:metal ion binding"/>
    <property type="evidence" value="ECO:0007669"/>
    <property type="project" value="UniProtKB-KW"/>
</dbReference>
<dbReference type="InterPro" id="IPR018228">
    <property type="entry name" value="DNase_TatD-rel_CS"/>
</dbReference>
<name>A0A0F4QIT3_9GAMM</name>
<feature type="binding site" evidence="4">
    <location>
        <position position="93"/>
    </location>
    <ligand>
        <name>a divalent metal cation</name>
        <dbReference type="ChEBI" id="CHEBI:60240"/>
        <label>1</label>
    </ligand>
</feature>
<dbReference type="PIRSF" id="PIRSF005902">
    <property type="entry name" value="DNase_TatD"/>
    <property type="match status" value="1"/>
</dbReference>
<feature type="binding site" evidence="4">
    <location>
        <position position="151"/>
    </location>
    <ligand>
        <name>a divalent metal cation</name>
        <dbReference type="ChEBI" id="CHEBI:60240"/>
        <label>2</label>
    </ligand>
</feature>
<dbReference type="Proteomes" id="UP000033452">
    <property type="component" value="Unassembled WGS sequence"/>
</dbReference>
<reference evidence="5 6" key="1">
    <citation type="journal article" date="2015" name="BMC Genomics">
        <title>Genome mining reveals unlocked bioactive potential of marine Gram-negative bacteria.</title>
        <authorList>
            <person name="Machado H."/>
            <person name="Sonnenschein E.C."/>
            <person name="Melchiorsen J."/>
            <person name="Gram L."/>
        </authorList>
    </citation>
    <scope>NUCLEOTIDE SEQUENCE [LARGE SCALE GENOMIC DNA]</scope>
    <source>
        <strain evidence="5 6">S2471</strain>
    </source>
</reference>
<evidence type="ECO:0000256" key="4">
    <source>
        <dbReference type="PIRSR" id="PIRSR005902-1"/>
    </source>
</evidence>
<feature type="binding site" evidence="4">
    <location>
        <position position="129"/>
    </location>
    <ligand>
        <name>a divalent metal cation</name>
        <dbReference type="ChEBI" id="CHEBI:60240"/>
        <label>2</label>
    </ligand>
</feature>
<evidence type="ECO:0000313" key="6">
    <source>
        <dbReference type="Proteomes" id="UP000033452"/>
    </source>
</evidence>
<dbReference type="RefSeq" id="WP_046005827.1">
    <property type="nucleotide sequence ID" value="NZ_JXYA01000036.1"/>
</dbReference>
<keyword evidence="2 4" id="KW-0479">Metal-binding</keyword>
<dbReference type="PROSITE" id="PS01090">
    <property type="entry name" value="TATD_2"/>
    <property type="match status" value="1"/>
</dbReference>
<dbReference type="PROSITE" id="PS01091">
    <property type="entry name" value="TATD_3"/>
    <property type="match status" value="1"/>
</dbReference>
<keyword evidence="6" id="KW-1185">Reference proteome</keyword>
<dbReference type="Pfam" id="PF01026">
    <property type="entry name" value="TatD_DNase"/>
    <property type="match status" value="1"/>
</dbReference>
<dbReference type="PANTHER" id="PTHR46124:SF2">
    <property type="entry name" value="D-AMINOACYL-TRNA DEACYLASE"/>
    <property type="match status" value="1"/>
</dbReference>
<dbReference type="GO" id="GO:0005829">
    <property type="term" value="C:cytosol"/>
    <property type="evidence" value="ECO:0007669"/>
    <property type="project" value="TreeGrafter"/>
</dbReference>
<feature type="binding site" evidence="4">
    <location>
        <position position="202"/>
    </location>
    <ligand>
        <name>a divalent metal cation</name>
        <dbReference type="ChEBI" id="CHEBI:60240"/>
        <label>1</label>
    </ligand>
</feature>
<gene>
    <name evidence="5" type="ORF">TW77_15145</name>
</gene>
<evidence type="ECO:0000256" key="2">
    <source>
        <dbReference type="ARBA" id="ARBA00022723"/>
    </source>
</evidence>
<dbReference type="FunFam" id="3.20.20.140:FF:000005">
    <property type="entry name" value="TatD family hydrolase"/>
    <property type="match status" value="1"/>
</dbReference>
<dbReference type="PATRIC" id="fig|43658.5.peg.3206"/>
<organism evidence="5 6">
    <name type="scientific">Pseudoalteromonas rubra</name>
    <dbReference type="NCBI Taxonomy" id="43658"/>
    <lineage>
        <taxon>Bacteria</taxon>
        <taxon>Pseudomonadati</taxon>
        <taxon>Pseudomonadota</taxon>
        <taxon>Gammaproteobacteria</taxon>
        <taxon>Alteromonadales</taxon>
        <taxon>Pseudoalteromonadaceae</taxon>
        <taxon>Pseudoalteromonas</taxon>
    </lineage>
</organism>
<dbReference type="CDD" id="cd01310">
    <property type="entry name" value="TatD_DNAse"/>
    <property type="match status" value="1"/>
</dbReference>
<dbReference type="AlphaFoldDB" id="A0A0F4QIT3"/>
<dbReference type="Gene3D" id="3.20.20.140">
    <property type="entry name" value="Metal-dependent hydrolases"/>
    <property type="match status" value="1"/>
</dbReference>
<dbReference type="InterPro" id="IPR032466">
    <property type="entry name" value="Metal_Hydrolase"/>
</dbReference>
<dbReference type="SUPFAM" id="SSF51556">
    <property type="entry name" value="Metallo-dependent hydrolases"/>
    <property type="match status" value="1"/>
</dbReference>
<evidence type="ECO:0000256" key="3">
    <source>
        <dbReference type="ARBA" id="ARBA00022801"/>
    </source>
</evidence>
<evidence type="ECO:0000313" key="5">
    <source>
        <dbReference type="EMBL" id="KJZ07541.1"/>
    </source>
</evidence>